<evidence type="ECO:0008006" key="5">
    <source>
        <dbReference type="Google" id="ProtNLM"/>
    </source>
</evidence>
<gene>
    <name evidence="3" type="ORF">FLJC2902T_27680</name>
</gene>
<dbReference type="InterPro" id="IPR052918">
    <property type="entry name" value="Motility_Chemotaxis_Reg"/>
</dbReference>
<dbReference type="eggNOG" id="COG5184">
    <property type="taxonomic scope" value="Bacteria"/>
</dbReference>
<dbReference type="InterPro" id="IPR013783">
    <property type="entry name" value="Ig-like_fold"/>
</dbReference>
<feature type="domain" description="Ig-like" evidence="1">
    <location>
        <begin position="888"/>
        <end position="959"/>
    </location>
</feature>
<evidence type="ECO:0000259" key="2">
    <source>
        <dbReference type="Pfam" id="PF25778"/>
    </source>
</evidence>
<dbReference type="PANTHER" id="PTHR35580">
    <property type="entry name" value="CELL SURFACE GLYCOPROTEIN (S-LAYER PROTEIN)-LIKE PROTEIN"/>
    <property type="match status" value="1"/>
</dbReference>
<dbReference type="eggNOG" id="COG1470">
    <property type="taxonomic scope" value="Bacteria"/>
</dbReference>
<dbReference type="Pfam" id="PF25778">
    <property type="entry name" value="DUF7948"/>
    <property type="match status" value="1"/>
</dbReference>
<dbReference type="InterPro" id="IPR010620">
    <property type="entry name" value="SBBP_repeat"/>
</dbReference>
<dbReference type="InterPro" id="IPR057708">
    <property type="entry name" value="DUF7948"/>
</dbReference>
<dbReference type="PANTHER" id="PTHR35580:SF1">
    <property type="entry name" value="PHYTASE-LIKE DOMAIN-CONTAINING PROTEIN"/>
    <property type="match status" value="1"/>
</dbReference>
<dbReference type="Gene3D" id="2.60.40.10">
    <property type="entry name" value="Immunoglobulins"/>
    <property type="match status" value="2"/>
</dbReference>
<dbReference type="InterPro" id="IPR044023">
    <property type="entry name" value="Ig_7"/>
</dbReference>
<dbReference type="Pfam" id="PF13585">
    <property type="entry name" value="CHU_C"/>
    <property type="match status" value="1"/>
</dbReference>
<proteinExistence type="predicted"/>
<dbReference type="PATRIC" id="fig|1341181.4.peg.2723"/>
<organism evidence="3 4">
    <name type="scientific">Flavobacterium limnosediminis JC2902</name>
    <dbReference type="NCBI Taxonomy" id="1341181"/>
    <lineage>
        <taxon>Bacteria</taxon>
        <taxon>Pseudomonadati</taxon>
        <taxon>Bacteroidota</taxon>
        <taxon>Flavobacteriia</taxon>
        <taxon>Flavobacteriales</taxon>
        <taxon>Flavobacteriaceae</taxon>
        <taxon>Flavobacterium</taxon>
    </lineage>
</organism>
<feature type="domain" description="DUF7948" evidence="2">
    <location>
        <begin position="27"/>
        <end position="262"/>
    </location>
</feature>
<dbReference type="Pfam" id="PF13895">
    <property type="entry name" value="Ig_2"/>
    <property type="match status" value="1"/>
</dbReference>
<evidence type="ECO:0000313" key="3">
    <source>
        <dbReference type="EMBL" id="ESU26288.1"/>
    </source>
</evidence>
<dbReference type="STRING" id="1341181.FLJC2902T_27680"/>
<protein>
    <recommendedName>
        <fullName evidence="5">Ig-like domain-containing protein</fullName>
    </recommendedName>
</protein>
<dbReference type="NCBIfam" id="TIGR04131">
    <property type="entry name" value="Bac_Flav_CTERM"/>
    <property type="match status" value="1"/>
</dbReference>
<feature type="domain" description="Ig-like" evidence="1">
    <location>
        <begin position="964"/>
        <end position="1035"/>
    </location>
</feature>
<sequence length="1364" mass="149533">MRFAFLLSLFLTTLFSFGQKNQKTIGFIENKGQIVDQKGKANKAVQYLLNTPGLNVQLRENGFSYDIYEAKKIPLTKKEKRSRETNNSFKDGKDTPDYSLEYNYHRIDIDFLNSNANVKLLAEEKSSDYDNYYNVAHAPEGITGVHKYKKVTYRNIYNNIDAVFFIPKDTTKVVEYNFIVKPGGKVSDIQLKFNGAKTELADNKIKMNVRFGQMEETLPLSWIENGNSRKEIAVGYKKIKRNVYGFEGEVNVSDKTVVIDPVPVRLWGTYFGGMGHEHSITAIDIDHNGNSYLSGNSTSQDNIATSGTFQTNYNSSPLFGFTTKMNSGGLRVWGTYIVPNYGGNNGVNDIVLNSSNELYLVGYAYITPSNYLSTPGSHKETGSLNTYDGYILKLDNNGLRIWGTYFGGERDDKIKTISIDSQNNIFIGGETNSITGISSPNTFQTTNSNTSNKIGFFSKFSSSGSQLYSSYFPREVIKSTIDTNNNFIFTGQYQIGSNYPDISTPGVHQNHTNNEDIYIAKFDLSGNRIWCTYFGGTTPTVSTGAYDDIITGIDTDSYNNVYITGYTSSANNITTPGVHKETHTSSVGGLDVDVFLAKFNPIGIREWGTFYGADSSIPEISHDLIVSESGEIYITGETNSFSDIATSHGFQPSKNALRDGFFTKFNPNGNIVWGSYYGGSLIDWCTNIMVKNHTVYIAGITSSPDSIATSGTHKTIVEGNDSFIVKFSDCTTTTVTTQNLSLCIGSNINLTAFTGDSYSWAGPNGFTSTQQNPIIPNANSTHSGQYTCTITGGDGCSDYSYVDIMVVPDNTPPVLNVANLPTINGDCNSIVSTIPTATDNCAGNIIATTASPLSYTTPGTYTIVWNYNDGNGNTATQNQTVIVSATNTPTVNANYYFCPNQTPRLSDITITGQNIKWYDAPTGGNLLANITLLQNGITYYASQTINGCESTRVPVTVAIQNTTAPTGNANQSFCSSQNATLNDIAVSGNNLIWYDSATGTTVLPSTTLLANNSTYYATQTVNGCESPTRFSVTVTLINTLNANDYAETFCDDLNDGIEVIDLSDYNAHLISNTTNHTFTYYTSQIGAENQISADAITNSSNYNLTVGVHTIYVRIDSSNGCHQVVELTLTLFSKPIIPITDIMPICEGSSITVNAGNGFDSYLWSTTETTPSITISNPGIYSVSVSENHGALTCTSVKNFTVVNSNAATVAEIVTSDWTNSQNTITVLLTGNSVGDYVYSLDGIHYQTSNTFTGLESGEYIVYVKDKNGCGVKSEDFYLLMYPKFFTPNGDGYNDYWKIKLSDNEPDMTIRIFDRYGKLMKELGADSQGWDGTYSGKVLPSNDYWFVVTRENGKEYRGHFTLKR</sequence>
<evidence type="ECO:0000313" key="4">
    <source>
        <dbReference type="Proteomes" id="UP000018004"/>
    </source>
</evidence>
<dbReference type="eggNOG" id="COG3291">
    <property type="taxonomic scope" value="Bacteria"/>
</dbReference>
<dbReference type="OrthoDB" id="1652165at2"/>
<dbReference type="EMBL" id="AVGG01000019">
    <property type="protein sequence ID" value="ESU26288.1"/>
    <property type="molecule type" value="Genomic_DNA"/>
</dbReference>
<dbReference type="RefSeq" id="WP_023580325.1">
    <property type="nucleotide sequence ID" value="NZ_AVGG01000019.1"/>
</dbReference>
<comment type="caution">
    <text evidence="3">The sequence shown here is derived from an EMBL/GenBank/DDBJ whole genome shotgun (WGS) entry which is preliminary data.</text>
</comment>
<dbReference type="Proteomes" id="UP000018004">
    <property type="component" value="Unassembled WGS sequence"/>
</dbReference>
<dbReference type="Pfam" id="PF19081">
    <property type="entry name" value="Ig_7"/>
    <property type="match status" value="2"/>
</dbReference>
<dbReference type="InterPro" id="IPR026341">
    <property type="entry name" value="T9SS_type_B"/>
</dbReference>
<accession>V6SHW9</accession>
<evidence type="ECO:0000259" key="1">
    <source>
        <dbReference type="Pfam" id="PF19081"/>
    </source>
</evidence>
<reference evidence="3 4" key="1">
    <citation type="submission" date="2013-08" db="EMBL/GenBank/DDBJ databases">
        <title>Flavobacterium limnosediminis JC2902 genome sequencing.</title>
        <authorList>
            <person name="Lee K."/>
            <person name="Yi H."/>
            <person name="Park S."/>
            <person name="Chun J."/>
        </authorList>
    </citation>
    <scope>NUCLEOTIDE SEQUENCE [LARGE SCALE GENOMIC DNA]</scope>
    <source>
        <strain evidence="3 4">JC2902</strain>
    </source>
</reference>
<dbReference type="Pfam" id="PF06739">
    <property type="entry name" value="SBBP"/>
    <property type="match status" value="2"/>
</dbReference>
<keyword evidence="4" id="KW-1185">Reference proteome</keyword>
<name>V6SHW9_9FLAO</name>